<dbReference type="Proteomes" id="UP001210339">
    <property type="component" value="Chromosome"/>
</dbReference>
<accession>A0ABY7QR95</accession>
<keyword evidence="1" id="KW-0175">Coiled coil</keyword>
<dbReference type="InterPro" id="IPR005094">
    <property type="entry name" value="Endonuclease_MobA/VirD2"/>
</dbReference>
<dbReference type="Pfam" id="PF03432">
    <property type="entry name" value="Relaxase"/>
    <property type="match status" value="1"/>
</dbReference>
<sequence>MAYTEIHPIKFTVQQSIDYICRKDKVGEFGLISTYGCNEKRAGRQFIDERIFWKTKQVKGANYARHIIQSFNPTDHISVEEAHRVGREFCNEYLENKYQYVLTTHIDSGIIHNHIIFNNVSFVTGKCYDVTKDVPIIQALSDKICQAHGLTNIPEVQQQKKESNLAYTAKNSRSYFENMNFKMGQSWKATLIAAIDYCIQQADNYQKFLSFMEALKVEVRDKGKYLAFKFPGQEKFIRCREKTLGADYTRERIQERIEERVQKIESVTQEIPIKFFDKKFDEAKEKVEADIKSVVEYATSFSEFEKLMSDLGYKINHETNTFLYQDGETFIQCSDEKLDRSCRLDVLKMKFAEKQVEDTPYVNFKELSNLKFTIDKMIRYSESMEDFLKRMANKGYGYKVDDGVLKFHVKGMSGYIICEPNTVGTHYTFENIKRRIEDVGLNYKEIGKIIDGDLKDSKAFKSWATTNNITTIMNNLQQITKYNLHSFAEIEPCIENFEEKIQKNLKTIEASKAEIKILNTQIALSKKSADVEKFQELRLKKQKLNLRITDLYDQNRQIKYDVTLLKKIQKNASLFMDKDYSQDKSR</sequence>
<protein>
    <submittedName>
        <fullName evidence="3">Relaxase/mobilization nuclease domain-containing protein</fullName>
    </submittedName>
</protein>
<evidence type="ECO:0000259" key="2">
    <source>
        <dbReference type="Pfam" id="PF03432"/>
    </source>
</evidence>
<organism evidence="3 4">
    <name type="scientific">Peptoniphilus equinus</name>
    <dbReference type="NCBI Taxonomy" id="3016343"/>
    <lineage>
        <taxon>Bacteria</taxon>
        <taxon>Bacillati</taxon>
        <taxon>Bacillota</taxon>
        <taxon>Tissierellia</taxon>
        <taxon>Tissierellales</taxon>
        <taxon>Peptoniphilaceae</taxon>
        <taxon>Peptoniphilus</taxon>
    </lineage>
</organism>
<proteinExistence type="predicted"/>
<keyword evidence="4" id="KW-1185">Reference proteome</keyword>
<reference evidence="3 4" key="1">
    <citation type="submission" date="2023-01" db="EMBL/GenBank/DDBJ databases">
        <authorList>
            <person name="Lee S.H."/>
            <person name="Jung H.S."/>
            <person name="Yun J.U."/>
        </authorList>
    </citation>
    <scope>NUCLEOTIDE SEQUENCE [LARGE SCALE GENOMIC DNA]</scope>
    <source>
        <strain evidence="3 4">CBA3646</strain>
    </source>
</reference>
<evidence type="ECO:0000313" key="3">
    <source>
        <dbReference type="EMBL" id="WBW49308.1"/>
    </source>
</evidence>
<feature type="domain" description="MobA/VirD2-like nuclease" evidence="2">
    <location>
        <begin position="19"/>
        <end position="150"/>
    </location>
</feature>
<evidence type="ECO:0000313" key="4">
    <source>
        <dbReference type="Proteomes" id="UP001210339"/>
    </source>
</evidence>
<name>A0ABY7QR95_9FIRM</name>
<evidence type="ECO:0000256" key="1">
    <source>
        <dbReference type="SAM" id="Coils"/>
    </source>
</evidence>
<feature type="coiled-coil region" evidence="1">
    <location>
        <begin position="494"/>
        <end position="554"/>
    </location>
</feature>
<dbReference type="RefSeq" id="WP_271190840.1">
    <property type="nucleotide sequence ID" value="NZ_CP115667.1"/>
</dbReference>
<dbReference type="EMBL" id="CP115667">
    <property type="protein sequence ID" value="WBW49308.1"/>
    <property type="molecule type" value="Genomic_DNA"/>
</dbReference>
<gene>
    <name evidence="3" type="ORF">O6R05_04680</name>
</gene>